<evidence type="ECO:0000313" key="6">
    <source>
        <dbReference type="Proteomes" id="UP000075806"/>
    </source>
</evidence>
<dbReference type="GO" id="GO:0043565">
    <property type="term" value="F:sequence-specific DNA binding"/>
    <property type="evidence" value="ECO:0007669"/>
    <property type="project" value="InterPro"/>
</dbReference>
<dbReference type="InterPro" id="IPR037923">
    <property type="entry name" value="HTH-like"/>
</dbReference>
<dbReference type="InterPro" id="IPR009057">
    <property type="entry name" value="Homeodomain-like_sf"/>
</dbReference>
<dbReference type="Gene3D" id="2.60.120.10">
    <property type="entry name" value="Jelly Rolls"/>
    <property type="match status" value="1"/>
</dbReference>
<reference evidence="5" key="1">
    <citation type="submission" date="2016-02" db="EMBL/GenBank/DDBJ databases">
        <title>Genome sequence of Bacillus trypoxylicola KCTC 13244(T).</title>
        <authorList>
            <person name="Jeong H."/>
            <person name="Park S.-H."/>
            <person name="Choi S.-K."/>
        </authorList>
    </citation>
    <scope>NUCLEOTIDE SEQUENCE [LARGE SCALE GENOMIC DNA]</scope>
    <source>
        <strain evidence="5">KCTC 13244</strain>
    </source>
</reference>
<dbReference type="Pfam" id="PF12833">
    <property type="entry name" value="HTH_18"/>
    <property type="match status" value="1"/>
</dbReference>
<dbReference type="PROSITE" id="PS01124">
    <property type="entry name" value="HTH_ARAC_FAMILY_2"/>
    <property type="match status" value="1"/>
</dbReference>
<dbReference type="SMART" id="SM00342">
    <property type="entry name" value="HTH_ARAC"/>
    <property type="match status" value="1"/>
</dbReference>
<evidence type="ECO:0000256" key="3">
    <source>
        <dbReference type="ARBA" id="ARBA00023163"/>
    </source>
</evidence>
<evidence type="ECO:0000256" key="2">
    <source>
        <dbReference type="ARBA" id="ARBA00023125"/>
    </source>
</evidence>
<dbReference type="GO" id="GO:0003700">
    <property type="term" value="F:DNA-binding transcription factor activity"/>
    <property type="evidence" value="ECO:0007669"/>
    <property type="project" value="InterPro"/>
</dbReference>
<keyword evidence="2" id="KW-0238">DNA-binding</keyword>
<dbReference type="Proteomes" id="UP000075806">
    <property type="component" value="Unassembled WGS sequence"/>
</dbReference>
<sequence length="278" mass="32452">MNSLDIFNELSEHVVIRINTLGDQIHQQNWHESKRHKDYDLWYILEGEIEIRVNDSVYTANKGDLVLFGPSIAYHATSKRGSCHFIFTHFDFGLGNQNEILENFQIFGVVKKNLVSEESLLFNESYSHYKENKPMSSIRLKGSLTILIAKVIELYGNEQFKGTFKQDINLSKLNSNLHELQPVLDYVITHLNEPLRNEKLSKIVGMSEKYFIYYFKQTIGVTPGRYIYQLKMNRARELVYSNQYSIEQIAEQLGYPDIYSFSKAFKKYYLVSPSQLNS</sequence>
<dbReference type="EMBL" id="LTAO01000036">
    <property type="protein sequence ID" value="KYG27705.1"/>
    <property type="molecule type" value="Genomic_DNA"/>
</dbReference>
<evidence type="ECO:0000259" key="4">
    <source>
        <dbReference type="PROSITE" id="PS01124"/>
    </source>
</evidence>
<dbReference type="InterPro" id="IPR014710">
    <property type="entry name" value="RmlC-like_jellyroll"/>
</dbReference>
<dbReference type="PANTHER" id="PTHR43280">
    <property type="entry name" value="ARAC-FAMILY TRANSCRIPTIONAL REGULATOR"/>
    <property type="match status" value="1"/>
</dbReference>
<dbReference type="PANTHER" id="PTHR43280:SF2">
    <property type="entry name" value="HTH-TYPE TRANSCRIPTIONAL REGULATOR EXSA"/>
    <property type="match status" value="1"/>
</dbReference>
<accession>A0A162D1D7</accession>
<dbReference type="Pfam" id="PF07883">
    <property type="entry name" value="Cupin_2"/>
    <property type="match status" value="1"/>
</dbReference>
<feature type="domain" description="HTH araC/xylS-type" evidence="4">
    <location>
        <begin position="181"/>
        <end position="278"/>
    </location>
</feature>
<dbReference type="InterPro" id="IPR018060">
    <property type="entry name" value="HTH_AraC"/>
</dbReference>
<dbReference type="STRING" id="519424.AZF04_10980"/>
<evidence type="ECO:0000256" key="1">
    <source>
        <dbReference type="ARBA" id="ARBA00023015"/>
    </source>
</evidence>
<protein>
    <recommendedName>
        <fullName evidence="4">HTH araC/xylS-type domain-containing protein</fullName>
    </recommendedName>
</protein>
<dbReference type="RefSeq" id="WP_061949834.1">
    <property type="nucleotide sequence ID" value="NZ_LTAO01000036.1"/>
</dbReference>
<name>A0A162D1D7_9BACI</name>
<dbReference type="SUPFAM" id="SSF46689">
    <property type="entry name" value="Homeodomain-like"/>
    <property type="match status" value="2"/>
</dbReference>
<dbReference type="AlphaFoldDB" id="A0A162D1D7"/>
<dbReference type="SUPFAM" id="SSF51215">
    <property type="entry name" value="Regulatory protein AraC"/>
    <property type="match status" value="1"/>
</dbReference>
<comment type="caution">
    <text evidence="5">The sequence shown here is derived from an EMBL/GenBank/DDBJ whole genome shotgun (WGS) entry which is preliminary data.</text>
</comment>
<keyword evidence="3" id="KW-0804">Transcription</keyword>
<dbReference type="Gene3D" id="1.10.10.60">
    <property type="entry name" value="Homeodomain-like"/>
    <property type="match status" value="2"/>
</dbReference>
<organism evidence="5 6">
    <name type="scientific">Alkalihalobacillus trypoxylicola</name>
    <dbReference type="NCBI Taxonomy" id="519424"/>
    <lineage>
        <taxon>Bacteria</taxon>
        <taxon>Bacillati</taxon>
        <taxon>Bacillota</taxon>
        <taxon>Bacilli</taxon>
        <taxon>Bacillales</taxon>
        <taxon>Bacillaceae</taxon>
        <taxon>Alkalihalobacillus</taxon>
    </lineage>
</organism>
<gene>
    <name evidence="5" type="ORF">AZF04_10980</name>
</gene>
<dbReference type="OrthoDB" id="9813413at2"/>
<keyword evidence="6" id="KW-1185">Reference proteome</keyword>
<proteinExistence type="predicted"/>
<dbReference type="InterPro" id="IPR013096">
    <property type="entry name" value="Cupin_2"/>
</dbReference>
<evidence type="ECO:0000313" key="5">
    <source>
        <dbReference type="EMBL" id="KYG27705.1"/>
    </source>
</evidence>
<keyword evidence="1" id="KW-0805">Transcription regulation</keyword>